<dbReference type="GO" id="GO:0005576">
    <property type="term" value="C:extracellular region"/>
    <property type="evidence" value="ECO:0007669"/>
    <property type="project" value="UniProtKB-SubCell"/>
</dbReference>
<evidence type="ECO:0000256" key="5">
    <source>
        <dbReference type="ARBA" id="ARBA00022729"/>
    </source>
</evidence>
<evidence type="ECO:0000256" key="1">
    <source>
        <dbReference type="ARBA" id="ARBA00004613"/>
    </source>
</evidence>
<keyword evidence="8" id="KW-1185">Reference proteome</keyword>
<dbReference type="Proteomes" id="UP001058974">
    <property type="component" value="Chromosome 7"/>
</dbReference>
<reference evidence="7 8" key="1">
    <citation type="journal article" date="2022" name="Nat. Genet.">
        <title>Improved pea reference genome and pan-genome highlight genomic features and evolutionary characteristics.</title>
        <authorList>
            <person name="Yang T."/>
            <person name="Liu R."/>
            <person name="Luo Y."/>
            <person name="Hu S."/>
            <person name="Wang D."/>
            <person name="Wang C."/>
            <person name="Pandey M.K."/>
            <person name="Ge S."/>
            <person name="Xu Q."/>
            <person name="Li N."/>
            <person name="Li G."/>
            <person name="Huang Y."/>
            <person name="Saxena R.K."/>
            <person name="Ji Y."/>
            <person name="Li M."/>
            <person name="Yan X."/>
            <person name="He Y."/>
            <person name="Liu Y."/>
            <person name="Wang X."/>
            <person name="Xiang C."/>
            <person name="Varshney R.K."/>
            <person name="Ding H."/>
            <person name="Gao S."/>
            <person name="Zong X."/>
        </authorList>
    </citation>
    <scope>NUCLEOTIDE SEQUENCE [LARGE SCALE GENOMIC DNA]</scope>
    <source>
        <strain evidence="7 8">cv. Zhongwan 6</strain>
    </source>
</reference>
<dbReference type="OrthoDB" id="1430548at2759"/>
<evidence type="ECO:0000313" key="8">
    <source>
        <dbReference type="Proteomes" id="UP001058974"/>
    </source>
</evidence>
<dbReference type="AlphaFoldDB" id="A0A9D4ZW30"/>
<dbReference type="InterPro" id="IPR010264">
    <property type="entry name" value="Self-incomp_S1"/>
</dbReference>
<feature type="signal peptide" evidence="6">
    <location>
        <begin position="1"/>
        <end position="23"/>
    </location>
</feature>
<dbReference type="Pfam" id="PF05938">
    <property type="entry name" value="Self-incomp_S1"/>
    <property type="match status" value="1"/>
</dbReference>
<comment type="subcellular location">
    <subcellularLocation>
        <location evidence="1 6">Secreted</location>
    </subcellularLocation>
</comment>
<evidence type="ECO:0000313" key="7">
    <source>
        <dbReference type="EMBL" id="KAI5386796.1"/>
    </source>
</evidence>
<dbReference type="Gramene" id="Psat07G0307900-T1">
    <property type="protein sequence ID" value="KAI5386796.1"/>
    <property type="gene ID" value="KIW84_073079"/>
</dbReference>
<evidence type="ECO:0000256" key="3">
    <source>
        <dbReference type="ARBA" id="ARBA00022471"/>
    </source>
</evidence>
<sequence>MANPNSMTIKFSILLIIILLVEASGLTFNPKVHVYIRNDIPPHPTPLNLTVHCKSKDDDLGFHTLVYGEIYTFSFRPSLFPQFSATLFFCSFAWKGSPDLHYLDVYDEDFDDCIVCSWKITKTGGCKPLKQKPDACVVWNTRIALK</sequence>
<comment type="similarity">
    <text evidence="2 6">Belongs to the plant self-incompatibility (S1) protein family.</text>
</comment>
<accession>A0A9D4ZW30</accession>
<evidence type="ECO:0000256" key="2">
    <source>
        <dbReference type="ARBA" id="ARBA00005581"/>
    </source>
</evidence>
<dbReference type="EMBL" id="JAMSHJ010000007">
    <property type="protein sequence ID" value="KAI5386796.1"/>
    <property type="molecule type" value="Genomic_DNA"/>
</dbReference>
<name>A0A9D4ZW30_PEA</name>
<dbReference type="PANTHER" id="PTHR31232:SF43">
    <property type="entry name" value="S-PROTEIN HOMOLOG 29-RELATED"/>
    <property type="match status" value="1"/>
</dbReference>
<keyword evidence="5 6" id="KW-0732">Signal</keyword>
<evidence type="ECO:0000256" key="6">
    <source>
        <dbReference type="RuleBase" id="RU367044"/>
    </source>
</evidence>
<evidence type="ECO:0000256" key="4">
    <source>
        <dbReference type="ARBA" id="ARBA00022525"/>
    </source>
</evidence>
<dbReference type="PANTHER" id="PTHR31232">
    <property type="match status" value="1"/>
</dbReference>
<keyword evidence="4 6" id="KW-0964">Secreted</keyword>
<feature type="chain" id="PRO_5039746367" description="S-protein homolog" evidence="6">
    <location>
        <begin position="24"/>
        <end position="146"/>
    </location>
</feature>
<organism evidence="7 8">
    <name type="scientific">Pisum sativum</name>
    <name type="common">Garden pea</name>
    <name type="synonym">Lathyrus oleraceus</name>
    <dbReference type="NCBI Taxonomy" id="3888"/>
    <lineage>
        <taxon>Eukaryota</taxon>
        <taxon>Viridiplantae</taxon>
        <taxon>Streptophyta</taxon>
        <taxon>Embryophyta</taxon>
        <taxon>Tracheophyta</taxon>
        <taxon>Spermatophyta</taxon>
        <taxon>Magnoliopsida</taxon>
        <taxon>eudicotyledons</taxon>
        <taxon>Gunneridae</taxon>
        <taxon>Pentapetalae</taxon>
        <taxon>rosids</taxon>
        <taxon>fabids</taxon>
        <taxon>Fabales</taxon>
        <taxon>Fabaceae</taxon>
        <taxon>Papilionoideae</taxon>
        <taxon>50 kb inversion clade</taxon>
        <taxon>NPAAA clade</taxon>
        <taxon>Hologalegina</taxon>
        <taxon>IRL clade</taxon>
        <taxon>Fabeae</taxon>
        <taxon>Lathyrus</taxon>
    </lineage>
</organism>
<comment type="caution">
    <text evidence="7">The sequence shown here is derived from an EMBL/GenBank/DDBJ whole genome shotgun (WGS) entry which is preliminary data.</text>
</comment>
<keyword evidence="3 6" id="KW-0713">Self-incompatibility</keyword>
<dbReference type="GO" id="GO:0060320">
    <property type="term" value="P:rejection of self pollen"/>
    <property type="evidence" value="ECO:0007669"/>
    <property type="project" value="UniProtKB-KW"/>
</dbReference>
<protein>
    <recommendedName>
        <fullName evidence="6">S-protein homolog</fullName>
    </recommendedName>
</protein>
<gene>
    <name evidence="7" type="ORF">KIW84_073079</name>
</gene>
<proteinExistence type="inferred from homology"/>